<evidence type="ECO:0000256" key="3">
    <source>
        <dbReference type="ARBA" id="ARBA00023125"/>
    </source>
</evidence>
<dbReference type="EMBL" id="JAGINW010000001">
    <property type="protein sequence ID" value="MBP2326834.1"/>
    <property type="molecule type" value="Genomic_DNA"/>
</dbReference>
<evidence type="ECO:0000256" key="6">
    <source>
        <dbReference type="PROSITE-ProRule" id="PRU01091"/>
    </source>
</evidence>
<organism evidence="9 10">
    <name type="scientific">Kibdelosporangium banguiense</name>
    <dbReference type="NCBI Taxonomy" id="1365924"/>
    <lineage>
        <taxon>Bacteria</taxon>
        <taxon>Bacillati</taxon>
        <taxon>Actinomycetota</taxon>
        <taxon>Actinomycetes</taxon>
        <taxon>Pseudonocardiales</taxon>
        <taxon>Pseudonocardiaceae</taxon>
        <taxon>Kibdelosporangium</taxon>
    </lineage>
</organism>
<feature type="region of interest" description="Disordered" evidence="7">
    <location>
        <begin position="913"/>
        <end position="938"/>
    </location>
</feature>
<accession>A0ABS4TQZ3</accession>
<feature type="DNA-binding region" description="OmpR/PhoB-type" evidence="6">
    <location>
        <begin position="1"/>
        <end position="94"/>
    </location>
</feature>
<keyword evidence="2" id="KW-0805">Transcription regulation</keyword>
<dbReference type="Pfam" id="PF13424">
    <property type="entry name" value="TPR_12"/>
    <property type="match status" value="2"/>
</dbReference>
<comment type="similarity">
    <text evidence="1">Belongs to the AfsR/DnrI/RedD regulatory family.</text>
</comment>
<dbReference type="PROSITE" id="PS50005">
    <property type="entry name" value="TPR"/>
    <property type="match status" value="1"/>
</dbReference>
<dbReference type="PANTHER" id="PTHR35807:SF1">
    <property type="entry name" value="TRANSCRIPTIONAL REGULATOR REDD"/>
    <property type="match status" value="1"/>
</dbReference>
<evidence type="ECO:0000256" key="5">
    <source>
        <dbReference type="PROSITE-ProRule" id="PRU00339"/>
    </source>
</evidence>
<proteinExistence type="inferred from homology"/>
<dbReference type="SUPFAM" id="SSF48452">
    <property type="entry name" value="TPR-like"/>
    <property type="match status" value="3"/>
</dbReference>
<protein>
    <submittedName>
        <fullName evidence="9">DNA-binding SARP family transcriptional activator/tetratricopeptide (TPR) repeat protein</fullName>
    </submittedName>
</protein>
<evidence type="ECO:0000259" key="8">
    <source>
        <dbReference type="PROSITE" id="PS51755"/>
    </source>
</evidence>
<dbReference type="CDD" id="cd15831">
    <property type="entry name" value="BTAD"/>
    <property type="match status" value="1"/>
</dbReference>
<gene>
    <name evidence="9" type="ORF">JOF56_007219</name>
</gene>
<keyword evidence="5" id="KW-0802">TPR repeat</keyword>
<keyword evidence="4" id="KW-0804">Transcription</keyword>
<dbReference type="CDD" id="cd00383">
    <property type="entry name" value="trans_reg_C"/>
    <property type="match status" value="1"/>
</dbReference>
<feature type="repeat" description="TPR" evidence="5">
    <location>
        <begin position="706"/>
        <end position="739"/>
    </location>
</feature>
<evidence type="ECO:0000256" key="1">
    <source>
        <dbReference type="ARBA" id="ARBA00005820"/>
    </source>
</evidence>
<evidence type="ECO:0000256" key="4">
    <source>
        <dbReference type="ARBA" id="ARBA00023163"/>
    </source>
</evidence>
<keyword evidence="3 6" id="KW-0238">DNA-binding</keyword>
<dbReference type="PANTHER" id="PTHR35807">
    <property type="entry name" value="TRANSCRIPTIONAL REGULATOR REDD-RELATED"/>
    <property type="match status" value="1"/>
</dbReference>
<feature type="domain" description="OmpR/PhoB-type" evidence="8">
    <location>
        <begin position="1"/>
        <end position="94"/>
    </location>
</feature>
<dbReference type="PRINTS" id="PR00364">
    <property type="entry name" value="DISEASERSIST"/>
</dbReference>
<dbReference type="Gene3D" id="3.40.50.300">
    <property type="entry name" value="P-loop containing nucleotide triphosphate hydrolases"/>
    <property type="match status" value="1"/>
</dbReference>
<keyword evidence="10" id="KW-1185">Reference proteome</keyword>
<comment type="caution">
    <text evidence="9">The sequence shown here is derived from an EMBL/GenBank/DDBJ whole genome shotgun (WGS) entry which is preliminary data.</text>
</comment>
<dbReference type="SUPFAM" id="SSF46894">
    <property type="entry name" value="C-terminal effector domain of the bipartite response regulators"/>
    <property type="match status" value="1"/>
</dbReference>
<dbReference type="SMART" id="SM00862">
    <property type="entry name" value="Trans_reg_C"/>
    <property type="match status" value="1"/>
</dbReference>
<dbReference type="Pfam" id="PF03704">
    <property type="entry name" value="BTAD"/>
    <property type="match status" value="1"/>
</dbReference>
<dbReference type="GO" id="GO:0003677">
    <property type="term" value="F:DNA binding"/>
    <property type="evidence" value="ECO:0007669"/>
    <property type="project" value="UniProtKB-KW"/>
</dbReference>
<dbReference type="RefSeq" id="WP_209643859.1">
    <property type="nucleotide sequence ID" value="NZ_JAGINW010000001.1"/>
</dbReference>
<dbReference type="Gene3D" id="1.10.10.10">
    <property type="entry name" value="Winged helix-like DNA-binding domain superfamily/Winged helix DNA-binding domain"/>
    <property type="match status" value="2"/>
</dbReference>
<dbReference type="Gene3D" id="1.25.40.10">
    <property type="entry name" value="Tetratricopeptide repeat domain"/>
    <property type="match status" value="3"/>
</dbReference>
<evidence type="ECO:0000256" key="7">
    <source>
        <dbReference type="SAM" id="MobiDB-lite"/>
    </source>
</evidence>
<dbReference type="SMART" id="SM01043">
    <property type="entry name" value="BTAD"/>
    <property type="match status" value="1"/>
</dbReference>
<dbReference type="InterPro" id="IPR051677">
    <property type="entry name" value="AfsR-DnrI-RedD_regulator"/>
</dbReference>
<sequence>MTVQMRVLGEVEVRVNAQRVDVGHARQRCVLAVLLVEANTVVTVDQLLDRVWADRPPRRSREVVSNYVSRLRRLLEGNSAGTIERRGGGYVLHADPESVDLHLYRRLVAQAHNENDDSHALQLLEQAEALWRGEAFADLETPWIAEVRGHLTMERFAAVTDRADLALRLGRHAVILPDLAARTAAHPLDERVAGQYMLALHRAGRTADALAHYRRLREQLLEELGTDPSAALRNLHQQILSADSELAPVVVAPLTVPRQLPAVPVPFVGRQQHVGQLDALLHGPVMMVAIAGAGGIGKTWLALHWAHRHAGEFPDGQLFVDLRGFSPDGQPMNPAVAVRGFLDALGVEPGRIPTDLHAQAALFRSLVAGKQMLLILDNARDSAQVLPLLPGSESCTVVVTSRTQLPGLITGRGAHHVALDVLSSNETHALLTDRLGKARITAEPTAVGELIGFCGGFPLAVSIVAGHAATRPHLPLASIAAELRDLGLGALNGTEPTASLPTVLSWSRNALDPHQAQLFALLGIAPGADISLLAAASLIGLPPTETRTVLRGLEQASLITQDARGRYCMHDLIRAYAASIAHDQPDDTRLAALRRVLDFYTCTAQTADQILFPHQVPIHLDPAAPGTHLQPLSGTPAAMAWLDTELPNLLATQHIAIACNWHRTVWQLAWTLMTFHNRRGHLHDRLAVWQAALAAADHLPEKAARTDAHRNLGRAYVGLGRYEEATGHLNHALILAEQQQDAVLQAHTHHLLARTHELQGDDQTALDHATRALSFYRSLHEPVWEAGTLNAVGWYTARIGDYTTARAHCEAALAMQRHHHNTEGAAATLDSLGWIDHRTGDHHRAIDHYTQALILFRDLGNTFQAANTLDNLAHPHLALGNTEQARLTWQEAFELYRQQGRDQDAERVQRHLAELSRSPQTAPFRGVRRSAPHPDTSL</sequence>
<reference evidence="9 10" key="1">
    <citation type="submission" date="2021-03" db="EMBL/GenBank/DDBJ databases">
        <title>Sequencing the genomes of 1000 actinobacteria strains.</title>
        <authorList>
            <person name="Klenk H.-P."/>
        </authorList>
    </citation>
    <scope>NUCLEOTIDE SEQUENCE [LARGE SCALE GENOMIC DNA]</scope>
    <source>
        <strain evidence="9 10">DSM 46670</strain>
    </source>
</reference>
<evidence type="ECO:0000313" key="10">
    <source>
        <dbReference type="Proteomes" id="UP001519332"/>
    </source>
</evidence>
<dbReference type="InterPro" id="IPR027417">
    <property type="entry name" value="P-loop_NTPase"/>
</dbReference>
<dbReference type="Proteomes" id="UP001519332">
    <property type="component" value="Unassembled WGS sequence"/>
</dbReference>
<dbReference type="PROSITE" id="PS51755">
    <property type="entry name" value="OMPR_PHOB"/>
    <property type="match status" value="1"/>
</dbReference>
<dbReference type="Pfam" id="PF00486">
    <property type="entry name" value="Trans_reg_C"/>
    <property type="match status" value="1"/>
</dbReference>
<dbReference type="InterPro" id="IPR001867">
    <property type="entry name" value="OmpR/PhoB-type_DNA-bd"/>
</dbReference>
<dbReference type="InterPro" id="IPR016032">
    <property type="entry name" value="Sig_transdc_resp-reg_C-effctor"/>
</dbReference>
<dbReference type="InterPro" id="IPR011990">
    <property type="entry name" value="TPR-like_helical_dom_sf"/>
</dbReference>
<dbReference type="InterPro" id="IPR019734">
    <property type="entry name" value="TPR_rpt"/>
</dbReference>
<dbReference type="SUPFAM" id="SSF52540">
    <property type="entry name" value="P-loop containing nucleoside triphosphate hydrolases"/>
    <property type="match status" value="1"/>
</dbReference>
<dbReference type="SMART" id="SM00028">
    <property type="entry name" value="TPR"/>
    <property type="match status" value="5"/>
</dbReference>
<dbReference type="InterPro" id="IPR005158">
    <property type="entry name" value="BTAD"/>
</dbReference>
<evidence type="ECO:0000256" key="2">
    <source>
        <dbReference type="ARBA" id="ARBA00023015"/>
    </source>
</evidence>
<name>A0ABS4TQZ3_9PSEU</name>
<dbReference type="InterPro" id="IPR036388">
    <property type="entry name" value="WH-like_DNA-bd_sf"/>
</dbReference>
<evidence type="ECO:0000313" key="9">
    <source>
        <dbReference type="EMBL" id="MBP2326834.1"/>
    </source>
</evidence>